<feature type="compositionally biased region" description="Basic residues" evidence="2">
    <location>
        <begin position="1185"/>
        <end position="1194"/>
    </location>
</feature>
<evidence type="ECO:0000313" key="3">
    <source>
        <dbReference type="EMBL" id="TQS00048.1"/>
    </source>
</evidence>
<reference evidence="3 5" key="1">
    <citation type="submission" date="2019-07" db="EMBL/GenBank/DDBJ databases">
        <title>Paenibacillus ottowii sp. nov. isolated from a fermentation system processing bovine manure.</title>
        <authorList>
            <person name="Velazquez L.F."/>
            <person name="Rajbanshi S."/>
            <person name="Guan S."/>
            <person name="Hinchee M."/>
            <person name="Welsh A."/>
        </authorList>
    </citation>
    <scope>NUCLEOTIDE SEQUENCE [LARGE SCALE GENOMIC DNA]</scope>
    <source>
        <strain evidence="3 5">MS2379</strain>
    </source>
</reference>
<dbReference type="EMBL" id="VIJZ01000002">
    <property type="protein sequence ID" value="TQS00048.1"/>
    <property type="molecule type" value="Genomic_DNA"/>
</dbReference>
<feature type="region of interest" description="Disordered" evidence="2">
    <location>
        <begin position="1565"/>
        <end position="1593"/>
    </location>
</feature>
<accession>A0ABY3B7E3</accession>
<feature type="coiled-coil region" evidence="1">
    <location>
        <begin position="130"/>
        <end position="161"/>
    </location>
</feature>
<protein>
    <submittedName>
        <fullName evidence="3">Transglycosylase</fullName>
    </submittedName>
</protein>
<feature type="coiled-coil region" evidence="1">
    <location>
        <begin position="853"/>
        <end position="913"/>
    </location>
</feature>
<feature type="compositionally biased region" description="Basic and acidic residues" evidence="2">
    <location>
        <begin position="1195"/>
        <end position="1215"/>
    </location>
</feature>
<evidence type="ECO:0000256" key="2">
    <source>
        <dbReference type="SAM" id="MobiDB-lite"/>
    </source>
</evidence>
<organism evidence="3 5">
    <name type="scientific">Paenibacillus ottowii</name>
    <dbReference type="NCBI Taxonomy" id="2315729"/>
    <lineage>
        <taxon>Bacteria</taxon>
        <taxon>Bacillati</taxon>
        <taxon>Bacillota</taxon>
        <taxon>Bacilli</taxon>
        <taxon>Bacillales</taxon>
        <taxon>Paenibacillaceae</taxon>
        <taxon>Paenibacillus</taxon>
    </lineage>
</organism>
<sequence>MPLFLYSGQEKFPEPYEEVSKVADLSKDVVGARISLDTTKILPAFKVIDNGARANAESFKVLNSELGLSEKNFKSLASSADKFALSAEDRRKKILAESEALVKQRTAQAELNTARKNQLEQANKITDEKLRAQQAIVKKREDAIEQQEREHLKRMEALQNKASLTGQRSAKASGAGTDDRTRERVLMEEQSIRMKISQLAEKEAQQARKNAQDYEKFWMNALRAREQKEAQVREKVLQEEQKIRRSLSQTEAQMKQTFNTTPNWISRVGDMATHALVFNTAYAAMHKTQEALKEGLVGIESNMAGYIQTNEHYFLEYNEGTKEMVMNTEKLHDQTTKFIRTAHDLGSEIMDVTESARLWGRMYKDAGVVQEMVRKSTMLSTVDLVSLEGATKSMESTFAQYGVQIKDSNDAMVLGGRVLDSWSKVAHDTMAPARDLGAAFERTGKIAAETGVSFDFMNGLISAGVRNTALSGENLGNMWKTVLGTIRTDKAVAEIERLGVQTKEVVNGTEQWKRAEDILLELSTKVIDKNYDLTKSYADISRGVYQYAKLAASLNAGDILLGTAASIGSTGSTMEYLKVQMDTIQRKAAQTKASLLEIFNNAGDDGLRRMIKDVLDVIDQLLIGLTKVPAGVFEGTAAIGGLLLAYKALSGPIFNVIEAVKVLTAAKTAETVAVSANTTANQVNIVSAQGSTLATVSRTAATEGATVAQGALTLATEGATVATNSLSVAQAAATVTTAAATAGISLIAGAIALYAFQSGKSEKASRERIQSLKDEIGASQQMMSQYQRQIDLLPKLVSAHKSLEQSLNVGNLSLEKETKIKKQLDEVSKALVITLGEEGAKRLSANNYDDSAVKKEIENLNKLIEKKREASRLTLLDQQSEIMRQQKANSEELAKAQEKLAATEAELNERIEKRMGTMKKEEQVKDAKEAVHALITENHKLSESLAETQVQLTQIAVDGFDQFSGNAGTAAESAKTQEEALADLREQIQGNGKAISEMNTVLDDLANKQSMNAEAAAELILKYPQLASEIYKTSEGWAFEKNALEVVRKAKIQKAIDDLKSEKASSLSTKLESDDRIAVYIKEAGAIKSLAELKARLNGVMAQSSLEVFNKQKELNNMTGVKSFLNAPFQNQLNQDKKNMEQSKKDIGEIYSGYEKDMKQYDTQINALTKLYNDPKFGVSSSGSKKSKGSGGKKGKSDTERAAEKAAKDASAARKDSYDNELDNFKYIAERNEWSVDQQIAGYKRLAQRHKQYLTEDKDAMKQWSRDVQKLNDSRFQEDVENLERRTERMRQANKQEIEMVKTSLDFYKKEQSKNYLLPANRREIAKQIYDLTAKYNELRYQNSEKWIDKETSKMEMAGQTQISILKMEYDAYMRMSKAKDRTAEQSFELQQKIYEKRKALEDEFLSDFQKRINYQKSMEAVSVSDQLNLWTKMQALYKEGSEQRMEIDVQVNDLKKQLLEDQKKAATEAAKKEKEVLEKTRDEEVKRIEAERDAFIEAQDAKIKAIDDLLAKMQTANEDEDYERAMAEKQARLALLQSAVGPEGIAERKQTEKDIEDMQREHNRTLAKRGLEDQKKKLQDEKAEREKDYNDQIEAAKQHYDQLAEKYDEYSDGVESKAEDLKNTQISKETEKNSEILRQLDQFIADYQAKMAEINATSLSASFDTGSSISEKDSDLARYNSNIDKWYSAGAAEKAKLHEENAALRNKYGIKKDTGKLQKFHSGGIVQGQKGAEVPVIAREGEMYLNGQQQSNLWKIINFKMPKLNFSMQDFSMPMASGGSNPQQISNQFVIKSGDTYIEDESAAKVFWSERDNFVRRLQTRGGKS</sequence>
<dbReference type="EMBL" id="VIJZ01000002">
    <property type="protein sequence ID" value="TQS00117.1"/>
    <property type="molecule type" value="Genomic_DNA"/>
</dbReference>
<feature type="region of interest" description="Disordered" evidence="2">
    <location>
        <begin position="162"/>
        <end position="181"/>
    </location>
</feature>
<feature type="region of interest" description="Disordered" evidence="2">
    <location>
        <begin position="1177"/>
        <end position="1215"/>
    </location>
</feature>
<keyword evidence="5" id="KW-1185">Reference proteome</keyword>
<evidence type="ECO:0000313" key="5">
    <source>
        <dbReference type="Proteomes" id="UP000319219"/>
    </source>
</evidence>
<proteinExistence type="predicted"/>
<dbReference type="Proteomes" id="UP000319219">
    <property type="component" value="Unassembled WGS sequence"/>
</dbReference>
<evidence type="ECO:0000256" key="1">
    <source>
        <dbReference type="SAM" id="Coils"/>
    </source>
</evidence>
<keyword evidence="1" id="KW-0175">Coiled coil</keyword>
<gene>
    <name evidence="3" type="ORF">FKV70_04505</name>
    <name evidence="4" type="ORF">FKV70_04880</name>
</gene>
<comment type="caution">
    <text evidence="3">The sequence shown here is derived from an EMBL/GenBank/DDBJ whole genome shotgun (WGS) entry which is preliminary data.</text>
</comment>
<evidence type="ECO:0000313" key="4">
    <source>
        <dbReference type="EMBL" id="TQS00117.1"/>
    </source>
</evidence>
<feature type="coiled-coil region" evidence="1">
    <location>
        <begin position="1456"/>
        <end position="1488"/>
    </location>
</feature>
<dbReference type="RefSeq" id="WP_142611970.1">
    <property type="nucleotide sequence ID" value="NZ_VIJZ01000002.1"/>
</dbReference>
<name>A0ABY3B7E3_9BACL</name>